<reference evidence="1" key="1">
    <citation type="journal article" date="2021" name="New Phytol.">
        <title>Evolutionary innovations through gain and loss of genes in the ectomycorrhizal Boletales.</title>
        <authorList>
            <person name="Wu G."/>
            <person name="Miyauchi S."/>
            <person name="Morin E."/>
            <person name="Kuo A."/>
            <person name="Drula E."/>
            <person name="Varga T."/>
            <person name="Kohler A."/>
            <person name="Feng B."/>
            <person name="Cao Y."/>
            <person name="Lipzen A."/>
            <person name="Daum C."/>
            <person name="Hundley H."/>
            <person name="Pangilinan J."/>
            <person name="Johnson J."/>
            <person name="Barry K."/>
            <person name="LaButti K."/>
            <person name="Ng V."/>
            <person name="Ahrendt S."/>
            <person name="Min B."/>
            <person name="Choi I.G."/>
            <person name="Park H."/>
            <person name="Plett J.M."/>
            <person name="Magnuson J."/>
            <person name="Spatafora J.W."/>
            <person name="Nagy L.G."/>
            <person name="Henrissat B."/>
            <person name="Grigoriev I.V."/>
            <person name="Yang Z.L."/>
            <person name="Xu J."/>
            <person name="Martin F.M."/>
        </authorList>
    </citation>
    <scope>NUCLEOTIDE SEQUENCE</scope>
    <source>
        <strain evidence="1">ATCC 28755</strain>
    </source>
</reference>
<evidence type="ECO:0000313" key="1">
    <source>
        <dbReference type="EMBL" id="KAH7903173.1"/>
    </source>
</evidence>
<sequence length="176" mass="20093">MQPIVLYDLESTVPGLCWSPNTARIRFALSYKGLPFTTVWVAYTDIETKLKAMNAKPTGLKSDGSDLYTLPAIDDPNTGTFMCDSLPIAIYLDKTYPTTPRFFPEHTNALTEIFSTNFYATIWPILPCMCARVSKLLDPQNTEFFSKEREAAFGIKWKDFDPADKYDENWSKFREA</sequence>
<proteinExistence type="predicted"/>
<dbReference type="EMBL" id="MU269154">
    <property type="protein sequence ID" value="KAH7903173.1"/>
    <property type="molecule type" value="Genomic_DNA"/>
</dbReference>
<evidence type="ECO:0000313" key="2">
    <source>
        <dbReference type="Proteomes" id="UP000790377"/>
    </source>
</evidence>
<accession>A0ACB7ZQU3</accession>
<organism evidence="1 2">
    <name type="scientific">Hygrophoropsis aurantiaca</name>
    <dbReference type="NCBI Taxonomy" id="72124"/>
    <lineage>
        <taxon>Eukaryota</taxon>
        <taxon>Fungi</taxon>
        <taxon>Dikarya</taxon>
        <taxon>Basidiomycota</taxon>
        <taxon>Agaricomycotina</taxon>
        <taxon>Agaricomycetes</taxon>
        <taxon>Agaricomycetidae</taxon>
        <taxon>Boletales</taxon>
        <taxon>Coniophorineae</taxon>
        <taxon>Hygrophoropsidaceae</taxon>
        <taxon>Hygrophoropsis</taxon>
    </lineage>
</organism>
<dbReference type="Proteomes" id="UP000790377">
    <property type="component" value="Unassembled WGS sequence"/>
</dbReference>
<name>A0ACB7ZQU3_9AGAM</name>
<feature type="non-terminal residue" evidence="1">
    <location>
        <position position="176"/>
    </location>
</feature>
<keyword evidence="2" id="KW-1185">Reference proteome</keyword>
<protein>
    <submittedName>
        <fullName evidence="1">Uncharacterized protein</fullName>
    </submittedName>
</protein>
<gene>
    <name evidence="1" type="ORF">BJ138DRAFT_1021055</name>
</gene>
<comment type="caution">
    <text evidence="1">The sequence shown here is derived from an EMBL/GenBank/DDBJ whole genome shotgun (WGS) entry which is preliminary data.</text>
</comment>